<protein>
    <recommendedName>
        <fullName evidence="6">Caveolin</fullName>
    </recommendedName>
</protein>
<evidence type="ECO:0000313" key="8">
    <source>
        <dbReference type="Ensembl" id="ENSSDUP00000016996.1"/>
    </source>
</evidence>
<dbReference type="GO" id="GO:0042383">
    <property type="term" value="C:sarcolemma"/>
    <property type="evidence" value="ECO:0007669"/>
    <property type="project" value="TreeGrafter"/>
</dbReference>
<evidence type="ECO:0000256" key="1">
    <source>
        <dbReference type="ARBA" id="ARBA00004202"/>
    </source>
</evidence>
<dbReference type="Proteomes" id="UP000261420">
    <property type="component" value="Unplaced"/>
</dbReference>
<dbReference type="Ensembl" id="ENSSDUT00000017303.1">
    <property type="protein sequence ID" value="ENSSDUP00000016996.1"/>
    <property type="gene ID" value="ENSSDUG00000012394.1"/>
</dbReference>
<dbReference type="PANTHER" id="PTHR10844">
    <property type="entry name" value="CAVEOLIN"/>
    <property type="match status" value="1"/>
</dbReference>
<dbReference type="GO" id="GO:0005901">
    <property type="term" value="C:caveola"/>
    <property type="evidence" value="ECO:0007669"/>
    <property type="project" value="UniProtKB-SubCell"/>
</dbReference>
<dbReference type="GO" id="GO:0030154">
    <property type="term" value="P:cell differentiation"/>
    <property type="evidence" value="ECO:0007669"/>
    <property type="project" value="TreeGrafter"/>
</dbReference>
<reference evidence="8" key="1">
    <citation type="submission" date="2025-08" db="UniProtKB">
        <authorList>
            <consortium name="Ensembl"/>
        </authorList>
    </citation>
    <scope>IDENTIFICATION</scope>
</reference>
<keyword evidence="4 6" id="KW-0333">Golgi apparatus</keyword>
<keyword evidence="7" id="KW-0812">Transmembrane</keyword>
<evidence type="ECO:0000256" key="4">
    <source>
        <dbReference type="ARBA" id="ARBA00023034"/>
    </source>
</evidence>
<dbReference type="PANTHER" id="PTHR10844:SF29">
    <property type="entry name" value="CAVEOLIN"/>
    <property type="match status" value="1"/>
</dbReference>
<dbReference type="Pfam" id="PF01146">
    <property type="entry name" value="Caveolin"/>
    <property type="match status" value="1"/>
</dbReference>
<dbReference type="GO" id="GO:0070836">
    <property type="term" value="P:caveola assembly"/>
    <property type="evidence" value="ECO:0007669"/>
    <property type="project" value="InterPro"/>
</dbReference>
<keyword evidence="9" id="KW-1185">Reference proteome</keyword>
<dbReference type="GeneTree" id="ENSGT00940000180486"/>
<keyword evidence="5 6" id="KW-0472">Membrane</keyword>
<dbReference type="STRING" id="41447.ENSSDUP00000016996"/>
<sequence length="127" mass="14423">MYSLKAWIPPGDTKSLIHDRDPKRVNKSLKVMFEDVSAEPPLVWSLDKVWLQSHALFDAPRPVSLAAGLLFAALIMPCVQLLLINMHWIQTVPFFNRTVTCCGRITIHLATDKGRYKNTVCKCMIKT</sequence>
<dbReference type="AlphaFoldDB" id="A0A3B4UE98"/>
<keyword evidence="3 6" id="KW-1003">Cell membrane</keyword>
<comment type="subcellular location">
    <subcellularLocation>
        <location evidence="1 6">Cell membrane</location>
        <topology evidence="1 6">Peripheral membrane protein</topology>
    </subcellularLocation>
    <subcellularLocation>
        <location evidence="6">Golgi apparatus membrane</location>
        <topology evidence="6">Peripheral membrane protein</topology>
    </subcellularLocation>
    <subcellularLocation>
        <location evidence="6">Membrane</location>
        <location evidence="6">Caveola</location>
        <topology evidence="6">Peripheral membrane protein</topology>
    </subcellularLocation>
</comment>
<proteinExistence type="inferred from homology"/>
<comment type="similarity">
    <text evidence="2 6">Belongs to the caveolin family.</text>
</comment>
<dbReference type="GO" id="GO:0051480">
    <property type="term" value="P:regulation of cytosolic calcium ion concentration"/>
    <property type="evidence" value="ECO:0007669"/>
    <property type="project" value="TreeGrafter"/>
</dbReference>
<feature type="transmembrane region" description="Helical" evidence="7">
    <location>
        <begin position="63"/>
        <end position="84"/>
    </location>
</feature>
<dbReference type="GO" id="GO:0060090">
    <property type="term" value="F:molecular adaptor activity"/>
    <property type="evidence" value="ECO:0007669"/>
    <property type="project" value="TreeGrafter"/>
</dbReference>
<dbReference type="GO" id="GO:0005925">
    <property type="term" value="C:focal adhesion"/>
    <property type="evidence" value="ECO:0007669"/>
    <property type="project" value="TreeGrafter"/>
</dbReference>
<evidence type="ECO:0000256" key="2">
    <source>
        <dbReference type="ARBA" id="ARBA00010988"/>
    </source>
</evidence>
<name>A0A3B4UE98_SERDU</name>
<keyword evidence="7" id="KW-1133">Transmembrane helix</keyword>
<evidence type="ECO:0000256" key="5">
    <source>
        <dbReference type="ARBA" id="ARBA00023136"/>
    </source>
</evidence>
<accession>A0A3B4UE98</accession>
<organism evidence="8 9">
    <name type="scientific">Seriola dumerili</name>
    <name type="common">Greater amberjack</name>
    <name type="synonym">Caranx dumerili</name>
    <dbReference type="NCBI Taxonomy" id="41447"/>
    <lineage>
        <taxon>Eukaryota</taxon>
        <taxon>Metazoa</taxon>
        <taxon>Chordata</taxon>
        <taxon>Craniata</taxon>
        <taxon>Vertebrata</taxon>
        <taxon>Euteleostomi</taxon>
        <taxon>Actinopterygii</taxon>
        <taxon>Neopterygii</taxon>
        <taxon>Teleostei</taxon>
        <taxon>Neoteleostei</taxon>
        <taxon>Acanthomorphata</taxon>
        <taxon>Carangaria</taxon>
        <taxon>Carangiformes</taxon>
        <taxon>Carangidae</taxon>
        <taxon>Seriola</taxon>
    </lineage>
</organism>
<evidence type="ECO:0000256" key="7">
    <source>
        <dbReference type="SAM" id="Phobius"/>
    </source>
</evidence>
<dbReference type="InterPro" id="IPR001612">
    <property type="entry name" value="Caveolin"/>
</dbReference>
<evidence type="ECO:0000313" key="9">
    <source>
        <dbReference type="Proteomes" id="UP000261420"/>
    </source>
</evidence>
<comment type="function">
    <text evidence="6">May act as a scaffolding protein within caveolar membranes. Interacts directly with G-protein alpha subunits and can functionally regulate their activity.</text>
</comment>
<evidence type="ECO:0000256" key="6">
    <source>
        <dbReference type="RuleBase" id="RU000680"/>
    </source>
</evidence>
<reference evidence="8" key="2">
    <citation type="submission" date="2025-09" db="UniProtKB">
        <authorList>
            <consortium name="Ensembl"/>
        </authorList>
    </citation>
    <scope>IDENTIFICATION</scope>
</reference>
<dbReference type="GO" id="GO:0000139">
    <property type="term" value="C:Golgi membrane"/>
    <property type="evidence" value="ECO:0007669"/>
    <property type="project" value="UniProtKB-SubCell"/>
</dbReference>
<evidence type="ECO:0000256" key="3">
    <source>
        <dbReference type="ARBA" id="ARBA00022475"/>
    </source>
</evidence>